<dbReference type="Gene3D" id="2.60.120.620">
    <property type="entry name" value="q2cbj1_9rhob like domain"/>
    <property type="match status" value="1"/>
</dbReference>
<reference evidence="1" key="1">
    <citation type="submission" date="2020-01" db="EMBL/GenBank/DDBJ databases">
        <authorList>
            <consortium name="DOE Joint Genome Institute"/>
            <person name="Haridas S."/>
            <person name="Albert R."/>
            <person name="Binder M."/>
            <person name="Bloem J."/>
            <person name="Labutti K."/>
            <person name="Salamov A."/>
            <person name="Andreopoulos B."/>
            <person name="Baker S.E."/>
            <person name="Barry K."/>
            <person name="Bills G."/>
            <person name="Bluhm B.H."/>
            <person name="Cannon C."/>
            <person name="Castanera R."/>
            <person name="Culley D.E."/>
            <person name="Daum C."/>
            <person name="Ezra D."/>
            <person name="Gonzalez J.B."/>
            <person name="Henrissat B."/>
            <person name="Kuo A."/>
            <person name="Liang C."/>
            <person name="Lipzen A."/>
            <person name="Lutzoni F."/>
            <person name="Magnuson J."/>
            <person name="Mondo S."/>
            <person name="Nolan M."/>
            <person name="Ohm R."/>
            <person name="Pangilinan J."/>
            <person name="Park H.-J."/>
            <person name="Ramirez L."/>
            <person name="Alfaro M."/>
            <person name="Sun H."/>
            <person name="Tritt A."/>
            <person name="Yoshinaga Y."/>
            <person name="Zwiers L.-H."/>
            <person name="Turgeon B.G."/>
            <person name="Goodwin S.B."/>
            <person name="Spatafora J.W."/>
            <person name="Crous P.W."/>
            <person name="Grigoriev I.V."/>
        </authorList>
    </citation>
    <scope>NUCLEOTIDE SEQUENCE</scope>
    <source>
        <strain evidence="1">P77</strain>
    </source>
</reference>
<dbReference type="PANTHER" id="PTHR21308">
    <property type="entry name" value="PHYTANOYL-COA ALPHA-HYDROXYLASE"/>
    <property type="match status" value="1"/>
</dbReference>
<sequence length="407" mass="45673">MSSLKNSNSIPNGYAYGSKHPTLGPRLFRVNNPPSLHDFRKRITESTPVHYPLAKSVNPGVPIYELPEYSSLNSEQHSSLQDEWYHVLLSGPGVFVTKALYKDNALLDRVNEVYASIIAEEKNIAGNRGDHFAGAGANDRIWNSFSKHCLQDAHSFLEYYSNPWLPLISEAWLGPHHRLTAQVNIVKPGAKAQMSHRDYHLGFQDNASCARFPKALQVASQFLTLQGAVAHSEMPVESGPTRLLPFSQKFEQGYMAYRIPEFQDYFLENYVSVPLEKGDGIFFNPALFHAAGQNDSADILRSANLLQISSAFGKPMEMIDTYPLIERTWDELLRMYKIYGLSDEVKAFVSLVAEGYPFPTNLDLRVPETAGMAPASEQDYLIKCLADHTVKENVLKGLNKIHHDSRA</sequence>
<dbReference type="InterPro" id="IPR008775">
    <property type="entry name" value="Phytyl_CoA_dOase-like"/>
</dbReference>
<dbReference type="PANTHER" id="PTHR21308:SF8">
    <property type="entry name" value="PHYTANOYL-COA DIOXYGENASE FAMILY PROTEIN (AFU_ORTHOLOGUE AFUA_2G09620)"/>
    <property type="match status" value="1"/>
</dbReference>
<organism evidence="1 2">
    <name type="scientific">Decorospora gaudefroyi</name>
    <dbReference type="NCBI Taxonomy" id="184978"/>
    <lineage>
        <taxon>Eukaryota</taxon>
        <taxon>Fungi</taxon>
        <taxon>Dikarya</taxon>
        <taxon>Ascomycota</taxon>
        <taxon>Pezizomycotina</taxon>
        <taxon>Dothideomycetes</taxon>
        <taxon>Pleosporomycetidae</taxon>
        <taxon>Pleosporales</taxon>
        <taxon>Pleosporineae</taxon>
        <taxon>Pleosporaceae</taxon>
        <taxon>Decorospora</taxon>
    </lineage>
</organism>
<dbReference type="InterPro" id="IPR047128">
    <property type="entry name" value="PhyH"/>
</dbReference>
<proteinExistence type="predicted"/>
<dbReference type="Proteomes" id="UP000800040">
    <property type="component" value="Unassembled WGS sequence"/>
</dbReference>
<gene>
    <name evidence="1" type="ORF">BDW02DRAFT_351893</name>
</gene>
<dbReference type="OrthoDB" id="187894at2759"/>
<evidence type="ECO:0000313" key="2">
    <source>
        <dbReference type="Proteomes" id="UP000800040"/>
    </source>
</evidence>
<dbReference type="AlphaFoldDB" id="A0A6A5K8K7"/>
<dbReference type="GO" id="GO:0001561">
    <property type="term" value="P:fatty acid alpha-oxidation"/>
    <property type="evidence" value="ECO:0007669"/>
    <property type="project" value="InterPro"/>
</dbReference>
<dbReference type="GO" id="GO:0048244">
    <property type="term" value="F:phytanoyl-CoA dioxygenase activity"/>
    <property type="evidence" value="ECO:0007669"/>
    <property type="project" value="InterPro"/>
</dbReference>
<dbReference type="EMBL" id="ML975307">
    <property type="protein sequence ID" value="KAF1834135.1"/>
    <property type="molecule type" value="Genomic_DNA"/>
</dbReference>
<accession>A0A6A5K8K7</accession>
<keyword evidence="2" id="KW-1185">Reference proteome</keyword>
<dbReference type="SUPFAM" id="SSF51197">
    <property type="entry name" value="Clavaminate synthase-like"/>
    <property type="match status" value="1"/>
</dbReference>
<protein>
    <submittedName>
        <fullName evidence="1">PhyH-domain-containing protein</fullName>
    </submittedName>
</protein>
<name>A0A6A5K8K7_9PLEO</name>
<dbReference type="Pfam" id="PF05721">
    <property type="entry name" value="PhyH"/>
    <property type="match status" value="1"/>
</dbReference>
<evidence type="ECO:0000313" key="1">
    <source>
        <dbReference type="EMBL" id="KAF1834135.1"/>
    </source>
</evidence>